<accession>Q65ZP8</accession>
<organism evidence="1">
    <name type="scientific">Didelphis virginiana</name>
    <name type="common">North American opossum</name>
    <name type="synonym">Didelphis marsupialis virginiana</name>
    <dbReference type="NCBI Taxonomy" id="9267"/>
    <lineage>
        <taxon>Eukaryota</taxon>
        <taxon>Metazoa</taxon>
        <taxon>Chordata</taxon>
        <taxon>Craniata</taxon>
        <taxon>Vertebrata</taxon>
        <taxon>Euteleostomi</taxon>
        <taxon>Mammalia</taxon>
        <taxon>Metatheria</taxon>
        <taxon>Didelphimorphia</taxon>
        <taxon>Didelphidae</taxon>
        <taxon>Didelphis</taxon>
    </lineage>
</organism>
<evidence type="ECO:0000313" key="1">
    <source>
        <dbReference type="EMBL" id="AAB29144.1"/>
    </source>
</evidence>
<proteinExistence type="evidence at transcript level"/>
<name>Q65ZP8_DIDVI</name>
<protein>
    <submittedName>
        <fullName evidence="1">Orf 5' D1A dopamine receptor protein</fullName>
    </submittedName>
</protein>
<keyword evidence="1" id="KW-0675">Receptor</keyword>
<sequence length="14" mass="1425">MTLKASCSAISSIL</sequence>
<reference evidence="1" key="1">
    <citation type="journal article" date="1993" name="Mol. Pharmacol.">
        <title>Cloning and characterization of the opossum kidney cell D1 dopamine receptor: expression of identical D1A and D1B dopamine receptor mRNAs in opossum kidney and brain.</title>
        <authorList>
            <person name="Nash S.R."/>
            <person name="Godinot N."/>
            <person name="Caron M.G."/>
        </authorList>
    </citation>
    <scope>NUCLEOTIDE SEQUENCE</scope>
</reference>
<gene>
    <name evidence="1" type="primary">orf 5' D1A dopamine receptor</name>
</gene>
<dbReference type="EMBL" id="S67258">
    <property type="protein sequence ID" value="AAB29144.1"/>
    <property type="molecule type" value="mRNA"/>
</dbReference>